<evidence type="ECO:0000313" key="1">
    <source>
        <dbReference type="EMBL" id="KRU23302.1"/>
    </source>
</evidence>
<keyword evidence="2" id="KW-1185">Reference proteome</keyword>
<comment type="caution">
    <text evidence="1">The sequence shown here is derived from an EMBL/GenBank/DDBJ whole genome shotgun (WGS) entry which is preliminary data.</text>
</comment>
<organism evidence="1 2">
    <name type="scientific">Psychrobacter piscatorii</name>
    <dbReference type="NCBI Taxonomy" id="554343"/>
    <lineage>
        <taxon>Bacteria</taxon>
        <taxon>Pseudomonadati</taxon>
        <taxon>Pseudomonadota</taxon>
        <taxon>Gammaproteobacteria</taxon>
        <taxon>Moraxellales</taxon>
        <taxon>Moraxellaceae</taxon>
        <taxon>Psychrobacter</taxon>
    </lineage>
</organism>
<protein>
    <submittedName>
        <fullName evidence="1">Uncharacterized protein</fullName>
    </submittedName>
</protein>
<dbReference type="Proteomes" id="UP000051202">
    <property type="component" value="Unassembled WGS sequence"/>
</dbReference>
<accession>A0A0T6DUD7</accession>
<reference evidence="1 2" key="1">
    <citation type="submission" date="2015-11" db="EMBL/GenBank/DDBJ databases">
        <title>Permanent draft genome of Psychrobacter piscatorii LQ58.</title>
        <authorList>
            <person name="Zhou M."/>
            <person name="Dong B."/>
            <person name="Liu Q."/>
        </authorList>
    </citation>
    <scope>NUCLEOTIDE SEQUENCE [LARGE SCALE GENOMIC DNA]</scope>
    <source>
        <strain evidence="1 2">LQ58</strain>
    </source>
</reference>
<evidence type="ECO:0000313" key="2">
    <source>
        <dbReference type="Proteomes" id="UP000051202"/>
    </source>
</evidence>
<name>A0A0T6DUD7_9GAMM</name>
<dbReference type="RefSeq" id="WP_058023937.1">
    <property type="nucleotide sequence ID" value="NZ_LNDJ01000047.1"/>
</dbReference>
<dbReference type="STRING" id="554343.AS194_05070"/>
<dbReference type="EMBL" id="LNDJ01000047">
    <property type="protein sequence ID" value="KRU23302.1"/>
    <property type="molecule type" value="Genomic_DNA"/>
</dbReference>
<gene>
    <name evidence="1" type="ORF">AS194_05070</name>
</gene>
<dbReference type="AlphaFoldDB" id="A0A0T6DUD7"/>
<proteinExistence type="predicted"/>
<sequence>MELSVDAKNAALQGIADKLNEGTNSVLSLFIGETLAAEIALLNPAQESITNAVMTFKVPPKVLAIASGVLTSAKVLAADGTLIAELDVATEVTLDKSQVYQGGYVTLTALTMGI</sequence>